<comment type="caution">
    <text evidence="1">The sequence shown here is derived from an EMBL/GenBank/DDBJ whole genome shotgun (WGS) entry which is preliminary data.</text>
</comment>
<organism evidence="1 2">
    <name type="scientific">Candidatus Methanogaster sp</name>
    <dbReference type="NCBI Taxonomy" id="3386292"/>
    <lineage>
        <taxon>Archaea</taxon>
        <taxon>Methanobacteriati</taxon>
        <taxon>Methanobacteriota</taxon>
        <taxon>Stenosarchaea group</taxon>
        <taxon>Methanomicrobia</taxon>
        <taxon>Methanosarcinales</taxon>
        <taxon>ANME-2 cluster</taxon>
        <taxon>Candidatus Methanogasteraceae</taxon>
        <taxon>Candidatus Methanogaster</taxon>
    </lineage>
</organism>
<evidence type="ECO:0000313" key="1">
    <source>
        <dbReference type="EMBL" id="PXF59321.1"/>
    </source>
</evidence>
<accession>A0AC61L117</accession>
<evidence type="ECO:0000313" key="2">
    <source>
        <dbReference type="Proteomes" id="UP000248329"/>
    </source>
</evidence>
<proteinExistence type="predicted"/>
<name>A0AC61L117_9EURY</name>
<dbReference type="Proteomes" id="UP000248329">
    <property type="component" value="Unassembled WGS sequence"/>
</dbReference>
<reference evidence="1" key="1">
    <citation type="submission" date="2018-01" db="EMBL/GenBank/DDBJ databases">
        <authorList>
            <person name="Krukenberg V."/>
        </authorList>
    </citation>
    <scope>NUCLEOTIDE SEQUENCE</scope>
    <source>
        <strain evidence="1">E20ANME2</strain>
    </source>
</reference>
<protein>
    <submittedName>
        <fullName evidence="1">Uncharacterized protein</fullName>
    </submittedName>
</protein>
<dbReference type="EMBL" id="PQXF01000026">
    <property type="protein sequence ID" value="PXF59321.1"/>
    <property type="molecule type" value="Genomic_DNA"/>
</dbReference>
<gene>
    <name evidence="1" type="ORF">C4B59_11725</name>
</gene>
<sequence length="160" mass="18465">MRKRIYYHFPKGDVHFEQKYRYYEDLPYLVRTMAGLDGRHEMFTTESPDRRGHSVKAKREIAVYIVENNLDFAHLSPVSVDAVLVGIESDGMLDFKISLKYSRLDEKYRMIAFTGDDYLVRMHLDGDLLMLTVHLNSGPGMTECMQVAGRIVEALRQGNA</sequence>